<sequence>MENFRQLLQELKSKSFFVEGELCVIGCSTSEVQGDRIGTSGSLDVAKALYDALADIQSETGVSFAFQGCEHINRALTIEREAYNPYTMELVSVVPDTHAGGSLATYAYRHMNDPVVVEFIRADKGIDIGQTLIGMHLKHVAVPVRCKTKQVGDAIVTVATSRPKKIGGERAKYQLD</sequence>
<evidence type="ECO:0000313" key="4">
    <source>
        <dbReference type="Proteomes" id="UP000243706"/>
    </source>
</evidence>
<organism evidence="3 4">
    <name type="scientific">Staphylococcus muscae</name>
    <dbReference type="NCBI Taxonomy" id="1294"/>
    <lineage>
        <taxon>Bacteria</taxon>
        <taxon>Bacillati</taxon>
        <taxon>Bacillota</taxon>
        <taxon>Bacilli</taxon>
        <taxon>Bacillales</taxon>
        <taxon>Staphylococcaceae</taxon>
        <taxon>Staphylococcus</taxon>
    </lineage>
</organism>
<dbReference type="Proteomes" id="UP000652995">
    <property type="component" value="Unassembled WGS sequence"/>
</dbReference>
<dbReference type="NCBIfam" id="TIGR01440">
    <property type="entry name" value="TIGR01440 family protein"/>
    <property type="match status" value="1"/>
</dbReference>
<dbReference type="InterPro" id="IPR028345">
    <property type="entry name" value="Antibiotic_NAT-like"/>
</dbReference>
<comment type="similarity">
    <text evidence="1">Belongs to the UPF0340 family.</text>
</comment>
<evidence type="ECO:0000256" key="1">
    <source>
        <dbReference type="HAMAP-Rule" id="MF_00800"/>
    </source>
</evidence>
<keyword evidence="5" id="KW-1185">Reference proteome</keyword>
<protein>
    <recommendedName>
        <fullName evidence="1">UPF0340 protein GCM10007183_14880</fullName>
    </recommendedName>
</protein>
<dbReference type="Gene3D" id="3.40.50.10360">
    <property type="entry name" value="Hypothetical protein TT1679"/>
    <property type="match status" value="1"/>
</dbReference>
<evidence type="ECO:0000313" key="3">
    <source>
        <dbReference type="EMBL" id="SNW03459.1"/>
    </source>
</evidence>
<dbReference type="HAMAP" id="MF_00800">
    <property type="entry name" value="UPF0340"/>
    <property type="match status" value="1"/>
</dbReference>
<dbReference type="EMBL" id="BMCB01000008">
    <property type="protein sequence ID" value="GGA91758.1"/>
    <property type="molecule type" value="Genomic_DNA"/>
</dbReference>
<dbReference type="SUPFAM" id="SSF110710">
    <property type="entry name" value="TTHA0583/YokD-like"/>
    <property type="match status" value="1"/>
</dbReference>
<dbReference type="Pfam" id="PF04260">
    <property type="entry name" value="DUF436"/>
    <property type="match status" value="1"/>
</dbReference>
<gene>
    <name evidence="2" type="ORF">GCM10007183_14880</name>
    <name evidence="3" type="ORF">SAMEA4412661_01632</name>
</gene>
<evidence type="ECO:0000313" key="5">
    <source>
        <dbReference type="Proteomes" id="UP000652995"/>
    </source>
</evidence>
<dbReference type="Proteomes" id="UP000243706">
    <property type="component" value="Chromosome 1"/>
</dbReference>
<name>A0A240C6P2_9STAP</name>
<dbReference type="RefSeq" id="WP_095117518.1">
    <property type="nucleotide sequence ID" value="NZ_BMCB01000008.1"/>
</dbReference>
<dbReference type="AlphaFoldDB" id="A0A240C6P2"/>
<evidence type="ECO:0000313" key="2">
    <source>
        <dbReference type="EMBL" id="GGA91758.1"/>
    </source>
</evidence>
<proteinExistence type="inferred from homology"/>
<reference evidence="2" key="1">
    <citation type="journal article" date="2014" name="Int. J. Syst. Evol. Microbiol.">
        <title>Complete genome of a new Firmicutes species belonging to the dominant human colonic microbiota ('Ruminococcus bicirculans') reveals two chromosomes and a selective capacity to utilize plant glucans.</title>
        <authorList>
            <consortium name="NISC Comparative Sequencing Program"/>
            <person name="Wegmann U."/>
            <person name="Louis P."/>
            <person name="Goesmann A."/>
            <person name="Henrissat B."/>
            <person name="Duncan S.H."/>
            <person name="Flint H.J."/>
        </authorList>
    </citation>
    <scope>NUCLEOTIDE SEQUENCE</scope>
    <source>
        <strain evidence="2">CCM 4175</strain>
    </source>
</reference>
<reference evidence="2" key="4">
    <citation type="submission" date="2024-05" db="EMBL/GenBank/DDBJ databases">
        <authorList>
            <person name="Sun Q."/>
            <person name="Sedlacek I."/>
        </authorList>
    </citation>
    <scope>NUCLEOTIDE SEQUENCE</scope>
    <source>
        <strain evidence="2">CCM 4175</strain>
    </source>
</reference>
<reference evidence="3 4" key="2">
    <citation type="submission" date="2017-06" db="EMBL/GenBank/DDBJ databases">
        <authorList>
            <consortium name="Pathogen Informatics"/>
        </authorList>
    </citation>
    <scope>NUCLEOTIDE SEQUENCE [LARGE SCALE GENOMIC DNA]</scope>
    <source>
        <strain evidence="3 4">NCTC13833</strain>
    </source>
</reference>
<accession>A0A240C6P2</accession>
<dbReference type="PIRSF" id="PIRSF007510">
    <property type="entry name" value="UCP007510"/>
    <property type="match status" value="1"/>
</dbReference>
<dbReference type="KEGG" id="smus:C7J88_04830"/>
<dbReference type="OrthoDB" id="9803187at2"/>
<dbReference type="EMBL" id="LT906464">
    <property type="protein sequence ID" value="SNW03459.1"/>
    <property type="molecule type" value="Genomic_DNA"/>
</dbReference>
<dbReference type="InterPro" id="IPR006340">
    <property type="entry name" value="DUF436"/>
</dbReference>
<reference evidence="5" key="3">
    <citation type="journal article" date="2019" name="Int. J. Syst. Evol. Microbiol.">
        <title>The Global Catalogue of Microorganisms (GCM) 10K type strain sequencing project: providing services to taxonomists for standard genome sequencing and annotation.</title>
        <authorList>
            <consortium name="The Broad Institute Genomics Platform"/>
            <consortium name="The Broad Institute Genome Sequencing Center for Infectious Disease"/>
            <person name="Wu L."/>
            <person name="Ma J."/>
        </authorList>
    </citation>
    <scope>NUCLEOTIDE SEQUENCE [LARGE SCALE GENOMIC DNA]</scope>
    <source>
        <strain evidence="5">CCM 4175</strain>
    </source>
</reference>